<accession>A0ABR6D8R4</accession>
<proteinExistence type="predicted"/>
<sequence length="110" mass="12129">MLWVDLRLPGDVRGSVMDENGLERLRMIAGAKADTASSQALIRIAQSLDLPIEAFYQPDRCGPATRPAIDWETERLLALVKVHFRQLDPAARRRFGEAVLGMVGSEPAEG</sequence>
<dbReference type="Proteomes" id="UP000565455">
    <property type="component" value="Unassembled WGS sequence"/>
</dbReference>
<reference evidence="1 2" key="1">
    <citation type="submission" date="2020-08" db="EMBL/GenBank/DDBJ databases">
        <title>Genomic Encyclopedia of Type Strains, Phase IV (KMG-IV): sequencing the most valuable type-strain genomes for metagenomic binning, comparative biology and taxonomic classification.</title>
        <authorList>
            <person name="Goeker M."/>
        </authorList>
    </citation>
    <scope>NUCLEOTIDE SEQUENCE [LARGE SCALE GENOMIC DNA]</scope>
    <source>
        <strain evidence="1 2">DSM 5686</strain>
    </source>
</reference>
<dbReference type="EMBL" id="JACJIM010000003">
    <property type="protein sequence ID" value="MBA9062480.1"/>
    <property type="molecule type" value="Genomic_DNA"/>
</dbReference>
<organism evidence="1 2">
    <name type="scientific">Methylobacterium fujisawaense</name>
    <dbReference type="NCBI Taxonomy" id="107400"/>
    <lineage>
        <taxon>Bacteria</taxon>
        <taxon>Pseudomonadati</taxon>
        <taxon>Pseudomonadota</taxon>
        <taxon>Alphaproteobacteria</taxon>
        <taxon>Hyphomicrobiales</taxon>
        <taxon>Methylobacteriaceae</taxon>
        <taxon>Methylobacterium</taxon>
    </lineage>
</organism>
<protein>
    <recommendedName>
        <fullName evidence="3">Transcriptional regulator</fullName>
    </recommendedName>
</protein>
<comment type="caution">
    <text evidence="1">The sequence shown here is derived from an EMBL/GenBank/DDBJ whole genome shotgun (WGS) entry which is preliminary data.</text>
</comment>
<keyword evidence="2" id="KW-1185">Reference proteome</keyword>
<dbReference type="RefSeq" id="WP_236952873.1">
    <property type="nucleotide sequence ID" value="NZ_JACJIM010000003.1"/>
</dbReference>
<evidence type="ECO:0000313" key="2">
    <source>
        <dbReference type="Proteomes" id="UP000565455"/>
    </source>
</evidence>
<gene>
    <name evidence="1" type="ORF">GGQ91_001868</name>
</gene>
<evidence type="ECO:0008006" key="3">
    <source>
        <dbReference type="Google" id="ProtNLM"/>
    </source>
</evidence>
<name>A0ABR6D8R4_9HYPH</name>
<evidence type="ECO:0000313" key="1">
    <source>
        <dbReference type="EMBL" id="MBA9062480.1"/>
    </source>
</evidence>
<dbReference type="GeneID" id="96603583"/>